<evidence type="ECO:0000259" key="4">
    <source>
        <dbReference type="SMART" id="SM00797"/>
    </source>
</evidence>
<evidence type="ECO:0000256" key="3">
    <source>
        <dbReference type="ARBA" id="ARBA00022840"/>
    </source>
</evidence>
<keyword evidence="3" id="KW-0067">ATP-binding</keyword>
<proteinExistence type="predicted"/>
<dbReference type="SMART" id="SM00797">
    <property type="entry name" value="AHS2"/>
    <property type="match status" value="1"/>
</dbReference>
<dbReference type="SUPFAM" id="SSF50891">
    <property type="entry name" value="Cyclophilin-like"/>
    <property type="match status" value="1"/>
</dbReference>
<evidence type="ECO:0000256" key="2">
    <source>
        <dbReference type="ARBA" id="ARBA00022801"/>
    </source>
</evidence>
<dbReference type="RefSeq" id="WP_095978113.1">
    <property type="nucleotide sequence ID" value="NZ_CP022163.1"/>
</dbReference>
<feature type="domain" description="Carboxyltransferase" evidence="4">
    <location>
        <begin position="26"/>
        <end position="282"/>
    </location>
</feature>
<reference evidence="5 6" key="1">
    <citation type="submission" date="2017-06" db="EMBL/GenBank/DDBJ databases">
        <authorList>
            <person name="Kim H.J."/>
            <person name="Triplett B.A."/>
        </authorList>
    </citation>
    <scope>NUCLEOTIDE SEQUENCE [LARGE SCALE GENOMIC DNA]</scope>
    <source>
        <strain evidence="5 6">DSM 14713</strain>
    </source>
</reference>
<sequence length="285" mass="29718">MSAQLEVVDVRGLVLVQDAGRPGHMHEGVPPGGALVPEWLAAAQRAVGNGAEAAGLECYGRMELRVLGRGAWVSVGGEAFRVEDGERFQVPAPERGVVRYVAVDGGLDVPRALGGRGTLLVARLGGWEGRVLARGDVLPLGGEGGGARCPPTEVVSWTDEVRVVLGPEPGRFGAGAAEALLSSVFTVSPISNRVGMRLRGPRLPVTDSGEALSGPMVRGALQVPVSGEPIVLGPDHPTLGGYPVLAVVIRADWGRLAARRPGDSVRFRAVGVEEARALWRRPGLV</sequence>
<dbReference type="Proteomes" id="UP000217289">
    <property type="component" value="Chromosome"/>
</dbReference>
<keyword evidence="6" id="KW-1185">Reference proteome</keyword>
<dbReference type="OrthoDB" id="9768696at2"/>
<protein>
    <submittedName>
        <fullName evidence="5">Urea amidolyase</fullName>
    </submittedName>
</protein>
<dbReference type="Pfam" id="PF02626">
    <property type="entry name" value="CT_A_B"/>
    <property type="match status" value="1"/>
</dbReference>
<dbReference type="GO" id="GO:0005524">
    <property type="term" value="F:ATP binding"/>
    <property type="evidence" value="ECO:0007669"/>
    <property type="project" value="UniProtKB-KW"/>
</dbReference>
<evidence type="ECO:0000313" key="6">
    <source>
        <dbReference type="Proteomes" id="UP000217289"/>
    </source>
</evidence>
<dbReference type="EMBL" id="CP022163">
    <property type="protein sequence ID" value="ATB29566.1"/>
    <property type="molecule type" value="Genomic_DNA"/>
</dbReference>
<dbReference type="PANTHER" id="PTHR43309">
    <property type="entry name" value="5-OXOPROLINASE SUBUNIT C"/>
    <property type="match status" value="1"/>
</dbReference>
<dbReference type="GO" id="GO:0016829">
    <property type="term" value="F:lyase activity"/>
    <property type="evidence" value="ECO:0007669"/>
    <property type="project" value="UniProtKB-KW"/>
</dbReference>
<dbReference type="InterPro" id="IPR052708">
    <property type="entry name" value="PxpC"/>
</dbReference>
<organism evidence="5 6">
    <name type="scientific">Melittangium boletus DSM 14713</name>
    <dbReference type="NCBI Taxonomy" id="1294270"/>
    <lineage>
        <taxon>Bacteria</taxon>
        <taxon>Pseudomonadati</taxon>
        <taxon>Myxococcota</taxon>
        <taxon>Myxococcia</taxon>
        <taxon>Myxococcales</taxon>
        <taxon>Cystobacterineae</taxon>
        <taxon>Archangiaceae</taxon>
        <taxon>Melittangium</taxon>
    </lineage>
</organism>
<dbReference type="AlphaFoldDB" id="A0A250IF50"/>
<dbReference type="PANTHER" id="PTHR43309:SF3">
    <property type="entry name" value="5-OXOPROLINASE SUBUNIT C"/>
    <property type="match status" value="1"/>
</dbReference>
<keyword evidence="5" id="KW-0456">Lyase</keyword>
<dbReference type="GO" id="GO:0016787">
    <property type="term" value="F:hydrolase activity"/>
    <property type="evidence" value="ECO:0007669"/>
    <property type="project" value="UniProtKB-KW"/>
</dbReference>
<dbReference type="KEGG" id="mbd:MEBOL_003021"/>
<dbReference type="InterPro" id="IPR003778">
    <property type="entry name" value="CT_A_B"/>
</dbReference>
<name>A0A250IF50_9BACT</name>
<evidence type="ECO:0000313" key="5">
    <source>
        <dbReference type="EMBL" id="ATB29566.1"/>
    </source>
</evidence>
<evidence type="ECO:0000256" key="1">
    <source>
        <dbReference type="ARBA" id="ARBA00022741"/>
    </source>
</evidence>
<dbReference type="InterPro" id="IPR029000">
    <property type="entry name" value="Cyclophilin-like_dom_sf"/>
</dbReference>
<keyword evidence="1" id="KW-0547">Nucleotide-binding</keyword>
<accession>A0A250IF50</accession>
<dbReference type="Gene3D" id="2.40.100.10">
    <property type="entry name" value="Cyclophilin-like"/>
    <property type="match status" value="1"/>
</dbReference>
<gene>
    <name evidence="5" type="ORF">MEBOL_003021</name>
</gene>
<keyword evidence="2" id="KW-0378">Hydrolase</keyword>